<keyword evidence="8" id="KW-1185">Reference proteome</keyword>
<sequence length="263" mass="30147">MSAGEKRKRDAAPVVTVKRRGKACSSRFFGVRWHDRDGKWRAMYTDEKGKLIHIAYFDDEEAAARAYNAKIADLGLNRRTNLELLGVLVEKPASSSEFHGVNWHIQREKWQVRVYRSKRCGLDGGDQDLGRYDDERSAALAADAFRRVAMPGHEPHKINFPTLPELTTQRLKTPTEVILTLDFNGTRRTIRGRFTEVKYDPSVQNRSAWSYRVEFEGHEEEAAALGLETRPWPRVWDTLVGDDSKFVSCTLAPDEKKKKRARA</sequence>
<accession>A0ABR1FJA8</accession>
<organism evidence="7 8">
    <name type="scientific">Aureococcus anophagefferens</name>
    <name type="common">Harmful bloom alga</name>
    <dbReference type="NCBI Taxonomy" id="44056"/>
    <lineage>
        <taxon>Eukaryota</taxon>
        <taxon>Sar</taxon>
        <taxon>Stramenopiles</taxon>
        <taxon>Ochrophyta</taxon>
        <taxon>Pelagophyceae</taxon>
        <taxon>Pelagomonadales</taxon>
        <taxon>Pelagomonadaceae</taxon>
        <taxon>Aureococcus</taxon>
    </lineage>
</organism>
<evidence type="ECO:0000256" key="3">
    <source>
        <dbReference type="ARBA" id="ARBA00023125"/>
    </source>
</evidence>
<evidence type="ECO:0000313" key="8">
    <source>
        <dbReference type="Proteomes" id="UP001363151"/>
    </source>
</evidence>
<dbReference type="InterPro" id="IPR016177">
    <property type="entry name" value="DNA-bd_dom_sf"/>
</dbReference>
<proteinExistence type="predicted"/>
<dbReference type="SUPFAM" id="SSF54171">
    <property type="entry name" value="DNA-binding domain"/>
    <property type="match status" value="1"/>
</dbReference>
<gene>
    <name evidence="7" type="ORF">SO694_00083046</name>
</gene>
<feature type="domain" description="AP2/ERF" evidence="6">
    <location>
        <begin position="27"/>
        <end position="85"/>
    </location>
</feature>
<reference evidence="7 8" key="1">
    <citation type="submission" date="2024-03" db="EMBL/GenBank/DDBJ databases">
        <title>Aureococcus anophagefferens CCMP1851 and Kratosvirus quantuckense: Draft genome of a second virus-susceptible host strain in the model system.</title>
        <authorList>
            <person name="Chase E."/>
            <person name="Truchon A.R."/>
            <person name="Schepens W."/>
            <person name="Wilhelm S.W."/>
        </authorList>
    </citation>
    <scope>NUCLEOTIDE SEQUENCE [LARGE SCALE GENOMIC DNA]</scope>
    <source>
        <strain evidence="7 8">CCMP1851</strain>
    </source>
</reference>
<name>A0ABR1FJA8_AURAN</name>
<keyword evidence="3" id="KW-0238">DNA-binding</keyword>
<evidence type="ECO:0000256" key="1">
    <source>
        <dbReference type="ARBA" id="ARBA00004123"/>
    </source>
</evidence>
<dbReference type="InterPro" id="IPR036955">
    <property type="entry name" value="AP2/ERF_dom_sf"/>
</dbReference>
<evidence type="ECO:0000256" key="5">
    <source>
        <dbReference type="ARBA" id="ARBA00023242"/>
    </source>
</evidence>
<evidence type="ECO:0000259" key="6">
    <source>
        <dbReference type="PROSITE" id="PS51032"/>
    </source>
</evidence>
<dbReference type="EMBL" id="JBBJCI010000372">
    <property type="protein sequence ID" value="KAK7231930.1"/>
    <property type="molecule type" value="Genomic_DNA"/>
</dbReference>
<dbReference type="Gene3D" id="3.30.730.10">
    <property type="entry name" value="AP2/ERF domain"/>
    <property type="match status" value="1"/>
</dbReference>
<comment type="caution">
    <text evidence="7">The sequence shown here is derived from an EMBL/GenBank/DDBJ whole genome shotgun (WGS) entry which is preliminary data.</text>
</comment>
<dbReference type="PROSITE" id="PS51032">
    <property type="entry name" value="AP2_ERF"/>
    <property type="match status" value="1"/>
</dbReference>
<evidence type="ECO:0000256" key="4">
    <source>
        <dbReference type="ARBA" id="ARBA00023163"/>
    </source>
</evidence>
<evidence type="ECO:0000256" key="2">
    <source>
        <dbReference type="ARBA" id="ARBA00023015"/>
    </source>
</evidence>
<dbReference type="InterPro" id="IPR001471">
    <property type="entry name" value="AP2/ERF_dom"/>
</dbReference>
<comment type="subcellular location">
    <subcellularLocation>
        <location evidence="1">Nucleus</location>
    </subcellularLocation>
</comment>
<dbReference type="Proteomes" id="UP001363151">
    <property type="component" value="Unassembled WGS sequence"/>
</dbReference>
<protein>
    <recommendedName>
        <fullName evidence="6">AP2/ERF domain-containing protein</fullName>
    </recommendedName>
</protein>
<evidence type="ECO:0000313" key="7">
    <source>
        <dbReference type="EMBL" id="KAK7231930.1"/>
    </source>
</evidence>
<keyword evidence="2" id="KW-0805">Transcription regulation</keyword>
<keyword evidence="4" id="KW-0804">Transcription</keyword>
<keyword evidence="5" id="KW-0539">Nucleus</keyword>